<evidence type="ECO:0000313" key="2">
    <source>
        <dbReference type="EMBL" id="KAJ6852519.1"/>
    </source>
</evidence>
<reference evidence="2" key="1">
    <citation type="journal article" date="2023" name="GigaByte">
        <title>Genome assembly of the bearded iris, Iris pallida Lam.</title>
        <authorList>
            <person name="Bruccoleri R.E."/>
            <person name="Oakeley E.J."/>
            <person name="Faust A.M.E."/>
            <person name="Altorfer M."/>
            <person name="Dessus-Babus S."/>
            <person name="Burckhardt D."/>
            <person name="Oertli M."/>
            <person name="Naumann U."/>
            <person name="Petersen F."/>
            <person name="Wong J."/>
        </authorList>
    </citation>
    <scope>NUCLEOTIDE SEQUENCE</scope>
    <source>
        <strain evidence="2">GSM-AAB239-AS_SAM_17_03QT</strain>
    </source>
</reference>
<reference evidence="2" key="2">
    <citation type="submission" date="2023-04" db="EMBL/GenBank/DDBJ databases">
        <authorList>
            <person name="Bruccoleri R.E."/>
            <person name="Oakeley E.J."/>
            <person name="Faust A.-M."/>
            <person name="Dessus-Babus S."/>
            <person name="Altorfer M."/>
            <person name="Burckhardt D."/>
            <person name="Oertli M."/>
            <person name="Naumann U."/>
            <person name="Petersen F."/>
            <person name="Wong J."/>
        </authorList>
    </citation>
    <scope>NUCLEOTIDE SEQUENCE</scope>
    <source>
        <strain evidence="2">GSM-AAB239-AS_SAM_17_03QT</strain>
        <tissue evidence="2">Leaf</tissue>
    </source>
</reference>
<accession>A0AAX6IGZ3</accession>
<keyword evidence="1" id="KW-1133">Transmembrane helix</keyword>
<keyword evidence="1" id="KW-0472">Membrane</keyword>
<keyword evidence="3" id="KW-1185">Reference proteome</keyword>
<dbReference type="EMBL" id="JANAVB010001800">
    <property type="protein sequence ID" value="KAJ6852519.1"/>
    <property type="molecule type" value="Genomic_DNA"/>
</dbReference>
<proteinExistence type="predicted"/>
<organism evidence="2 3">
    <name type="scientific">Iris pallida</name>
    <name type="common">Sweet iris</name>
    <dbReference type="NCBI Taxonomy" id="29817"/>
    <lineage>
        <taxon>Eukaryota</taxon>
        <taxon>Viridiplantae</taxon>
        <taxon>Streptophyta</taxon>
        <taxon>Embryophyta</taxon>
        <taxon>Tracheophyta</taxon>
        <taxon>Spermatophyta</taxon>
        <taxon>Magnoliopsida</taxon>
        <taxon>Liliopsida</taxon>
        <taxon>Asparagales</taxon>
        <taxon>Iridaceae</taxon>
        <taxon>Iridoideae</taxon>
        <taxon>Irideae</taxon>
        <taxon>Iris</taxon>
    </lineage>
</organism>
<dbReference type="AlphaFoldDB" id="A0AAX6IGZ3"/>
<comment type="caution">
    <text evidence="2">The sequence shown here is derived from an EMBL/GenBank/DDBJ whole genome shotgun (WGS) entry which is preliminary data.</text>
</comment>
<sequence length="66" mass="7835">MNNKSIDSIDWNRAVIEKKRVLALDLTKIKPLTFFILEYIILRILGILNPKYLLLMDHSNCTYQRN</sequence>
<evidence type="ECO:0000256" key="1">
    <source>
        <dbReference type="SAM" id="Phobius"/>
    </source>
</evidence>
<name>A0AAX6IGZ3_IRIPA</name>
<evidence type="ECO:0000313" key="3">
    <source>
        <dbReference type="Proteomes" id="UP001140949"/>
    </source>
</evidence>
<keyword evidence="1" id="KW-0812">Transmembrane</keyword>
<dbReference type="Proteomes" id="UP001140949">
    <property type="component" value="Unassembled WGS sequence"/>
</dbReference>
<protein>
    <submittedName>
        <fullName evidence="2">NADH dehydrogenase subunit 6 (Plastid)</fullName>
    </submittedName>
</protein>
<feature type="transmembrane region" description="Helical" evidence="1">
    <location>
        <begin position="29"/>
        <end position="48"/>
    </location>
</feature>
<gene>
    <name evidence="2" type="ORF">M6B38_256100</name>
</gene>